<gene>
    <name evidence="2" type="ORF">CEP52_006615</name>
</gene>
<feature type="transmembrane region" description="Helical" evidence="1">
    <location>
        <begin position="110"/>
        <end position="136"/>
    </location>
</feature>
<dbReference type="AlphaFoldDB" id="A0A428TS21"/>
<name>A0A428TS21_9HYPO</name>
<evidence type="ECO:0000256" key="1">
    <source>
        <dbReference type="SAM" id="Phobius"/>
    </source>
</evidence>
<feature type="transmembrane region" description="Helical" evidence="1">
    <location>
        <begin position="26"/>
        <end position="46"/>
    </location>
</feature>
<sequence>MLAISKMISGVSKKQSTKDDSNQELVILRVTVYLLALISTATWWYALPKIEGPISEVFMPQYFIESPQEPDECLRSILQYDYICTYSAGFLWLAYHFSDLEKAGICEVPWIRALVVAGVVGVVVGPGSLFILIWLFEGGTLGVASFSERAREVLSIFMNSCSGPAEGSQVGVTG</sequence>
<keyword evidence="1" id="KW-0472">Membrane</keyword>
<proteinExistence type="predicted"/>
<keyword evidence="1" id="KW-1133">Transmembrane helix</keyword>
<keyword evidence="3" id="KW-1185">Reference proteome</keyword>
<keyword evidence="1" id="KW-0812">Transmembrane</keyword>
<protein>
    <submittedName>
        <fullName evidence="2">Uncharacterized protein</fullName>
    </submittedName>
</protein>
<feature type="transmembrane region" description="Helical" evidence="1">
    <location>
        <begin position="77"/>
        <end position="98"/>
    </location>
</feature>
<evidence type="ECO:0000313" key="2">
    <source>
        <dbReference type="EMBL" id="RSM04838.1"/>
    </source>
</evidence>
<dbReference type="STRING" id="1325735.A0A428TS21"/>
<dbReference type="Proteomes" id="UP000287144">
    <property type="component" value="Unassembled WGS sequence"/>
</dbReference>
<organism evidence="2 3">
    <name type="scientific">Fusarium oligoseptatum</name>
    <dbReference type="NCBI Taxonomy" id="2604345"/>
    <lineage>
        <taxon>Eukaryota</taxon>
        <taxon>Fungi</taxon>
        <taxon>Dikarya</taxon>
        <taxon>Ascomycota</taxon>
        <taxon>Pezizomycotina</taxon>
        <taxon>Sordariomycetes</taxon>
        <taxon>Hypocreomycetidae</taxon>
        <taxon>Hypocreales</taxon>
        <taxon>Nectriaceae</taxon>
        <taxon>Fusarium</taxon>
        <taxon>Fusarium solani species complex</taxon>
    </lineage>
</organism>
<dbReference type="EMBL" id="NKCK01000056">
    <property type="protein sequence ID" value="RSM04838.1"/>
    <property type="molecule type" value="Genomic_DNA"/>
</dbReference>
<comment type="caution">
    <text evidence="2">The sequence shown here is derived from an EMBL/GenBank/DDBJ whole genome shotgun (WGS) entry which is preliminary data.</text>
</comment>
<accession>A0A428TS21</accession>
<evidence type="ECO:0000313" key="3">
    <source>
        <dbReference type="Proteomes" id="UP000287144"/>
    </source>
</evidence>
<reference evidence="2 3" key="1">
    <citation type="submission" date="2017-06" db="EMBL/GenBank/DDBJ databases">
        <title>Comparative genomic analysis of Ambrosia Fusariam Clade fungi.</title>
        <authorList>
            <person name="Stajich J.E."/>
            <person name="Carrillo J."/>
            <person name="Kijimoto T."/>
            <person name="Eskalen A."/>
            <person name="O'Donnell K."/>
            <person name="Kasson M."/>
        </authorList>
    </citation>
    <scope>NUCLEOTIDE SEQUENCE [LARGE SCALE GENOMIC DNA]</scope>
    <source>
        <strain evidence="2 3">NRRL62579</strain>
    </source>
</reference>